<evidence type="ECO:0000313" key="8">
    <source>
        <dbReference type="Proteomes" id="UP000032871"/>
    </source>
</evidence>
<dbReference type="SUPFAM" id="SSF53850">
    <property type="entry name" value="Periplasmic binding protein-like II"/>
    <property type="match status" value="1"/>
</dbReference>
<dbReference type="InterPro" id="IPR001188">
    <property type="entry name" value="Sperm_putr-bd"/>
</dbReference>
<comment type="similarity">
    <text evidence="5">Belongs to the bacterial solute-binding protein PotD/PotF family.</text>
</comment>
<comment type="subcellular location">
    <subcellularLocation>
        <location evidence="1 5">Periplasm</location>
    </subcellularLocation>
</comment>
<feature type="binding site" evidence="6">
    <location>
        <position position="117"/>
    </location>
    <ligand>
        <name>spermidine</name>
        <dbReference type="ChEBI" id="CHEBI:57834"/>
    </ligand>
</feature>
<evidence type="ECO:0000256" key="6">
    <source>
        <dbReference type="PIRSR" id="PIRSR019574-1"/>
    </source>
</evidence>
<dbReference type="PANTHER" id="PTHR30222">
    <property type="entry name" value="SPERMIDINE/PUTRESCINE-BINDING PERIPLASMIC PROTEIN"/>
    <property type="match status" value="1"/>
</dbReference>
<evidence type="ECO:0000256" key="5">
    <source>
        <dbReference type="PIRNR" id="PIRNR019574"/>
    </source>
</evidence>
<proteinExistence type="inferred from homology"/>
<dbReference type="OrthoDB" id="9769319at2"/>
<gene>
    <name evidence="7" type="primary">potD</name>
    <name evidence="7" type="ORF">HMPREF9064_0587</name>
</gene>
<dbReference type="PIRSF" id="PIRSF019574">
    <property type="entry name" value="Periplasmic_polyamine_BP"/>
    <property type="match status" value="1"/>
</dbReference>
<accession>E6KWP3</accession>
<feature type="binding site" evidence="6">
    <location>
        <position position="359"/>
    </location>
    <ligand>
        <name>spermidine</name>
        <dbReference type="ChEBI" id="CHEBI:57834"/>
    </ligand>
</feature>
<keyword evidence="2 5" id="KW-0813">Transport</keyword>
<dbReference type="GO" id="GO:0042597">
    <property type="term" value="C:periplasmic space"/>
    <property type="evidence" value="ECO:0007669"/>
    <property type="project" value="UniProtKB-SubCell"/>
</dbReference>
<reference evidence="7 8" key="1">
    <citation type="submission" date="2010-12" db="EMBL/GenBank/DDBJ databases">
        <authorList>
            <person name="Muzny D."/>
            <person name="Qin X."/>
            <person name="Deng J."/>
            <person name="Jiang H."/>
            <person name="Liu Y."/>
            <person name="Qu J."/>
            <person name="Song X.-Z."/>
            <person name="Zhang L."/>
            <person name="Thornton R."/>
            <person name="Coyle M."/>
            <person name="Francisco L."/>
            <person name="Jackson L."/>
            <person name="Javaid M."/>
            <person name="Korchina V."/>
            <person name="Kovar C."/>
            <person name="Mata R."/>
            <person name="Mathew T."/>
            <person name="Ngo R."/>
            <person name="Nguyen L."/>
            <person name="Nguyen N."/>
            <person name="Okwuonu G."/>
            <person name="Ongeri F."/>
            <person name="Pham C."/>
            <person name="Simmons D."/>
            <person name="Wilczek-Boney K."/>
            <person name="Hale W."/>
            <person name="Jakkamsetti A."/>
            <person name="Pham P."/>
            <person name="Ruth R."/>
            <person name="San Lucas F."/>
            <person name="Warren J."/>
            <person name="Zhang J."/>
            <person name="Zhao Z."/>
            <person name="Zhou C."/>
            <person name="Zhu D."/>
            <person name="Lee S."/>
            <person name="Bess C."/>
            <person name="Blankenburg K."/>
            <person name="Forbes L."/>
            <person name="Fu Q."/>
            <person name="Gubbala S."/>
            <person name="Hirani K."/>
            <person name="Jayaseelan J.C."/>
            <person name="Lara F."/>
            <person name="Munidasa M."/>
            <person name="Palculict T."/>
            <person name="Patil S."/>
            <person name="Pu L.-L."/>
            <person name="Saada N."/>
            <person name="Tang L."/>
            <person name="Weissenberger G."/>
            <person name="Zhu Y."/>
            <person name="Hemphill L."/>
            <person name="Shang Y."/>
            <person name="Youmans B."/>
            <person name="Ayvaz T."/>
            <person name="Ross M."/>
            <person name="Santibanez J."/>
            <person name="Aqrawi P."/>
            <person name="Gross S."/>
            <person name="Joshi V."/>
            <person name="Fowler G."/>
            <person name="Nazareth L."/>
            <person name="Reid J."/>
            <person name="Worley K."/>
            <person name="Petrosino J."/>
            <person name="Highlander S."/>
            <person name="Gibbs R."/>
        </authorList>
    </citation>
    <scope>NUCLEOTIDE SEQUENCE [LARGE SCALE GENOMIC DNA]</scope>
    <source>
        <strain evidence="7 8">ATCC 33393</strain>
    </source>
</reference>
<evidence type="ECO:0000256" key="4">
    <source>
        <dbReference type="ARBA" id="ARBA00022764"/>
    </source>
</evidence>
<evidence type="ECO:0000256" key="2">
    <source>
        <dbReference type="ARBA" id="ARBA00022448"/>
    </source>
</evidence>
<evidence type="ECO:0000256" key="3">
    <source>
        <dbReference type="ARBA" id="ARBA00022729"/>
    </source>
</evidence>
<dbReference type="GO" id="GO:0019808">
    <property type="term" value="F:polyamine binding"/>
    <property type="evidence" value="ECO:0007669"/>
    <property type="project" value="InterPro"/>
</dbReference>
<dbReference type="EMBL" id="AEPS01000003">
    <property type="protein sequence ID" value="EFU67924.1"/>
    <property type="molecule type" value="Genomic_DNA"/>
</dbReference>
<keyword evidence="4 5" id="KW-0574">Periplasm</keyword>
<protein>
    <recommendedName>
        <fullName evidence="5">Putrescine-binding periplasmic protein</fullName>
    </recommendedName>
</protein>
<feature type="binding site" evidence="6">
    <location>
        <begin position="200"/>
        <end position="203"/>
    </location>
    <ligand>
        <name>spermidine</name>
        <dbReference type="ChEBI" id="CHEBI:57834"/>
    </ligand>
</feature>
<organism evidence="7 8">
    <name type="scientific">Aggregatibacter segnis ATCC 33393</name>
    <dbReference type="NCBI Taxonomy" id="888057"/>
    <lineage>
        <taxon>Bacteria</taxon>
        <taxon>Pseudomonadati</taxon>
        <taxon>Pseudomonadota</taxon>
        <taxon>Gammaproteobacteria</taxon>
        <taxon>Pasteurellales</taxon>
        <taxon>Pasteurellaceae</taxon>
        <taxon>Aggregatibacter</taxon>
    </lineage>
</organism>
<keyword evidence="3" id="KW-0732">Signal</keyword>
<dbReference type="PANTHER" id="PTHR30222:SF17">
    <property type="entry name" value="SPERMIDINE_PUTRESCINE-BINDING PERIPLASMIC PROTEIN"/>
    <property type="match status" value="1"/>
</dbReference>
<dbReference type="AlphaFoldDB" id="E6KWP3"/>
<dbReference type="InterPro" id="IPR006059">
    <property type="entry name" value="SBP"/>
</dbReference>
<dbReference type="GO" id="GO:0015846">
    <property type="term" value="P:polyamine transport"/>
    <property type="evidence" value="ECO:0007669"/>
    <property type="project" value="InterPro"/>
</dbReference>
<dbReference type="PRINTS" id="PR00909">
    <property type="entry name" value="SPERMDNBNDNG"/>
</dbReference>
<evidence type="ECO:0000256" key="1">
    <source>
        <dbReference type="ARBA" id="ARBA00004418"/>
    </source>
</evidence>
<comment type="caution">
    <text evidence="7">The sequence shown here is derived from an EMBL/GenBank/DDBJ whole genome shotgun (WGS) entry which is preliminary data.</text>
</comment>
<dbReference type="Pfam" id="PF13416">
    <property type="entry name" value="SBP_bac_8"/>
    <property type="match status" value="1"/>
</dbReference>
<dbReference type="Proteomes" id="UP000032871">
    <property type="component" value="Unassembled WGS sequence"/>
</dbReference>
<dbReference type="HOGENOM" id="CLU_026974_1_3_6"/>
<dbReference type="STRING" id="739.GCA_001059425_01718"/>
<dbReference type="Gene3D" id="3.40.190.10">
    <property type="entry name" value="Periplasmic binding protein-like II"/>
    <property type="match status" value="2"/>
</dbReference>
<evidence type="ECO:0000313" key="7">
    <source>
        <dbReference type="EMBL" id="EFU67924.1"/>
    </source>
</evidence>
<comment type="function">
    <text evidence="5">Required for the activity of the bacterial periplasmic transport system of putrescine.</text>
</comment>
<keyword evidence="8" id="KW-1185">Reference proteome</keyword>
<sequence>MQVVFFHLFYGEQTKMKKFAGLFTASMIAVALTGCNEKDNKQAQTAPEAPKAEAPANDTVYLYTWTEYIPDGLLDDFTKETGIKVIVSSLESNETMYAKLKTQGASGGYDVIAPSNYFVSKMAREGMLKELDHSQLPVIKELDPDWLDKPYDKGNKYSLPQLLGAPGIAFNTNIYKGTDFTSWGDLWKPEFANKVQLLDDAREVFNIALLKIGQDPNTQDPAIIKQAYEELLKLRPNVLSFNSDNPANSFISGEVEVGQLWNGSVRIAKKEQAPLNMVFPKEGPVLWVDNLAITSTSKNPEGAHKLINYMLGAKAAEKLTLAIGYPTANLEAKKVLPKEITEDPAIYPTAEVLKNSHWQDDVGDAIQYYEQYYQELKAAK</sequence>
<name>E6KWP3_9PAST</name>
<feature type="binding site" evidence="6">
    <location>
        <position position="67"/>
    </location>
    <ligand>
        <name>spermidine</name>
        <dbReference type="ChEBI" id="CHEBI:57834"/>
    </ligand>
</feature>